<dbReference type="Gene3D" id="1.10.510.10">
    <property type="entry name" value="Transferase(Phosphotransferase) domain 1"/>
    <property type="match status" value="1"/>
</dbReference>
<comment type="subcellular location">
    <subcellularLocation>
        <location evidence="1">Membrane</location>
        <topology evidence="1">Single-pass membrane protein</topology>
    </subcellularLocation>
</comment>
<dbReference type="EMBL" id="CAJFCJ010000001">
    <property type="protein sequence ID" value="CAD5110834.1"/>
    <property type="molecule type" value="Genomic_DNA"/>
</dbReference>
<dbReference type="Pfam" id="PF07714">
    <property type="entry name" value="PK_Tyr_Ser-Thr"/>
    <property type="match status" value="1"/>
</dbReference>
<evidence type="ECO:0000256" key="3">
    <source>
        <dbReference type="ARBA" id="ARBA00022692"/>
    </source>
</evidence>
<dbReference type="InterPro" id="IPR050401">
    <property type="entry name" value="Cyclic_nucleotide_synthase"/>
</dbReference>
<dbReference type="SMART" id="SM00044">
    <property type="entry name" value="CYCc"/>
    <property type="match status" value="1"/>
</dbReference>
<feature type="domain" description="Guanylate cyclase" evidence="10">
    <location>
        <begin position="605"/>
        <end position="733"/>
    </location>
</feature>
<evidence type="ECO:0000256" key="2">
    <source>
        <dbReference type="ARBA" id="ARBA00012202"/>
    </source>
</evidence>
<comment type="caution">
    <text evidence="11">The sequence shown here is derived from an EMBL/GenBank/DDBJ whole genome shotgun (WGS) entry which is preliminary data.</text>
</comment>
<dbReference type="GO" id="GO:0007168">
    <property type="term" value="P:receptor guanylyl cyclase signaling pathway"/>
    <property type="evidence" value="ECO:0007669"/>
    <property type="project" value="TreeGrafter"/>
</dbReference>
<dbReference type="PANTHER" id="PTHR11920">
    <property type="entry name" value="GUANYLYL CYCLASE"/>
    <property type="match status" value="1"/>
</dbReference>
<dbReference type="GO" id="GO:0004016">
    <property type="term" value="F:adenylate cyclase activity"/>
    <property type="evidence" value="ECO:0007669"/>
    <property type="project" value="TreeGrafter"/>
</dbReference>
<dbReference type="PROSITE" id="PS50011">
    <property type="entry name" value="PROTEIN_KINASE_DOM"/>
    <property type="match status" value="1"/>
</dbReference>
<keyword evidence="7" id="KW-0456">Lyase</keyword>
<dbReference type="GO" id="GO:0004672">
    <property type="term" value="F:protein kinase activity"/>
    <property type="evidence" value="ECO:0007669"/>
    <property type="project" value="InterPro"/>
</dbReference>
<dbReference type="GO" id="GO:0004383">
    <property type="term" value="F:guanylate cyclase activity"/>
    <property type="evidence" value="ECO:0007669"/>
    <property type="project" value="UniProtKB-EC"/>
</dbReference>
<dbReference type="Pfam" id="PF00211">
    <property type="entry name" value="Guanylate_cyc"/>
    <property type="match status" value="1"/>
</dbReference>
<dbReference type="SUPFAM" id="SSF55073">
    <property type="entry name" value="Nucleotide cyclase"/>
    <property type="match status" value="1"/>
</dbReference>
<dbReference type="CDD" id="cd07302">
    <property type="entry name" value="CHD"/>
    <property type="match status" value="1"/>
</dbReference>
<feature type="domain" description="Protein kinase" evidence="9">
    <location>
        <begin position="258"/>
        <end position="542"/>
    </location>
</feature>
<evidence type="ECO:0000256" key="5">
    <source>
        <dbReference type="ARBA" id="ARBA00022989"/>
    </source>
</evidence>
<dbReference type="GO" id="GO:0005524">
    <property type="term" value="F:ATP binding"/>
    <property type="evidence" value="ECO:0007669"/>
    <property type="project" value="InterPro"/>
</dbReference>
<dbReference type="GO" id="GO:0035556">
    <property type="term" value="P:intracellular signal transduction"/>
    <property type="evidence" value="ECO:0007669"/>
    <property type="project" value="InterPro"/>
</dbReference>
<keyword evidence="6" id="KW-0472">Membrane</keyword>
<evidence type="ECO:0000256" key="8">
    <source>
        <dbReference type="ARBA" id="ARBA00023293"/>
    </source>
</evidence>
<accession>A0A7I8V443</accession>
<dbReference type="PROSITE" id="PS50125">
    <property type="entry name" value="GUANYLATE_CYCLASE_2"/>
    <property type="match status" value="1"/>
</dbReference>
<dbReference type="PANTHER" id="PTHR11920:SF335">
    <property type="entry name" value="GUANYLATE CYCLASE"/>
    <property type="match status" value="1"/>
</dbReference>
<organism evidence="11 12">
    <name type="scientific">Dimorphilus gyrociliatus</name>
    <dbReference type="NCBI Taxonomy" id="2664684"/>
    <lineage>
        <taxon>Eukaryota</taxon>
        <taxon>Metazoa</taxon>
        <taxon>Spiralia</taxon>
        <taxon>Lophotrochozoa</taxon>
        <taxon>Annelida</taxon>
        <taxon>Polychaeta</taxon>
        <taxon>Polychaeta incertae sedis</taxon>
        <taxon>Dinophilidae</taxon>
        <taxon>Dimorphilus</taxon>
    </lineage>
</organism>
<dbReference type="GO" id="GO:0005886">
    <property type="term" value="C:plasma membrane"/>
    <property type="evidence" value="ECO:0007669"/>
    <property type="project" value="TreeGrafter"/>
</dbReference>
<name>A0A7I8V443_9ANNE</name>
<evidence type="ECO:0000256" key="6">
    <source>
        <dbReference type="ARBA" id="ARBA00023136"/>
    </source>
</evidence>
<proteinExistence type="predicted"/>
<evidence type="ECO:0000259" key="9">
    <source>
        <dbReference type="PROSITE" id="PS50011"/>
    </source>
</evidence>
<dbReference type="EC" id="4.6.1.2" evidence="2"/>
<evidence type="ECO:0000259" key="10">
    <source>
        <dbReference type="PROSITE" id="PS50125"/>
    </source>
</evidence>
<dbReference type="Gene3D" id="3.30.70.1230">
    <property type="entry name" value="Nucleotide cyclase"/>
    <property type="match status" value="1"/>
</dbReference>
<keyword evidence="4" id="KW-0547">Nucleotide-binding</keyword>
<evidence type="ECO:0000313" key="12">
    <source>
        <dbReference type="Proteomes" id="UP000549394"/>
    </source>
</evidence>
<dbReference type="Proteomes" id="UP000549394">
    <property type="component" value="Unassembled WGS sequence"/>
</dbReference>
<dbReference type="InterPro" id="IPR001245">
    <property type="entry name" value="Ser-Thr/Tyr_kinase_cat_dom"/>
</dbReference>
<evidence type="ECO:0000256" key="4">
    <source>
        <dbReference type="ARBA" id="ARBA00022741"/>
    </source>
</evidence>
<dbReference type="OrthoDB" id="4062651at2759"/>
<gene>
    <name evidence="11" type="ORF">DGYR_LOCUS194</name>
</gene>
<protein>
    <recommendedName>
        <fullName evidence="2">guanylate cyclase</fullName>
        <ecNumber evidence="2">4.6.1.2</ecNumber>
    </recommendedName>
</protein>
<keyword evidence="3" id="KW-0812">Transmembrane</keyword>
<reference evidence="11 12" key="1">
    <citation type="submission" date="2020-08" db="EMBL/GenBank/DDBJ databases">
        <authorList>
            <person name="Hejnol A."/>
        </authorList>
    </citation>
    <scope>NUCLEOTIDE SEQUENCE [LARGE SCALE GENOMIC DNA]</scope>
</reference>
<dbReference type="GO" id="GO:0001653">
    <property type="term" value="F:peptide receptor activity"/>
    <property type="evidence" value="ECO:0007669"/>
    <property type="project" value="TreeGrafter"/>
</dbReference>
<dbReference type="InterPro" id="IPR029787">
    <property type="entry name" value="Nucleotide_cyclase"/>
</dbReference>
<dbReference type="InterPro" id="IPR001054">
    <property type="entry name" value="A/G_cyclase"/>
</dbReference>
<keyword evidence="12" id="KW-1185">Reference proteome</keyword>
<sequence length="790" mass="89589">MHKITLFTILTCILLKKYKVDLLRIRVGVVGKFKRDLRNIAKEFNIDLYYGQCSNKCSFPQTITDIIDMYYDDDIKIFLGSLYLLDSSFATPFISAANLIQFGLKERICEGKEDLRNFVQLGPELISSIYSSKGFLLDYLNNQKWCSLAILYTAKIPAVKCIVKKLSLALKKDKSKDVRTRIIKEYFQIYDDLKYFKSEAATLFIITRINCSSFNEDKWIISQNELTSIPLEPNDFTSKYRLYKRGSSLRRKHSDISKASSALLSGGSYSKASAASLASSMSNENILFPVLLQLRTQATIYLYRDEEVVLRKTDKYTIVKTRHLIKDISINAGLRQQNLARFFGITETDAGVRIVMECCIKGDLSSVLLNTDIEYEPRFKYAFIYDIANGLKYIHKSSLKVHGNLSSSTCLVDHRMTVKISDYGFLNSLKDTNGNSPKMLLWSAPEVLAGQLPTAKSDIYSFGIIIQEIMTQELPYFNKHSSDIIITRVKSTETPPFRPAFSAEYCDDALFAYTIACWEQEPDLRPTAKEGKKIVKTGSNFVEELLESLQQYTSGLESGVEKSSNKLKEEQAKTQKLLDLLMPRKDVEKFKRGLFIEPEAYDCVTVSFIDINGFQEFCNESEPVKVIQLLNEYHSKIDNLVAQHNVFKAESIVDTYVIVAGLNEKNENHASEMATICTTILEISKYFNISKNNLNLKVKIGIHSGPMVSCVMGVLLPKYFLVGDTINTASRMVSNGEPLRIHITGETRALLKNDAAFIIEKRGEIPIKGKGEVTTYWLTRNPKTDSKSQH</sequence>
<dbReference type="AlphaFoldDB" id="A0A7I8V443"/>
<evidence type="ECO:0000256" key="1">
    <source>
        <dbReference type="ARBA" id="ARBA00004167"/>
    </source>
</evidence>
<dbReference type="InterPro" id="IPR011009">
    <property type="entry name" value="Kinase-like_dom_sf"/>
</dbReference>
<dbReference type="SUPFAM" id="SSF56112">
    <property type="entry name" value="Protein kinase-like (PK-like)"/>
    <property type="match status" value="1"/>
</dbReference>
<dbReference type="InterPro" id="IPR000719">
    <property type="entry name" value="Prot_kinase_dom"/>
</dbReference>
<evidence type="ECO:0000256" key="7">
    <source>
        <dbReference type="ARBA" id="ARBA00023239"/>
    </source>
</evidence>
<keyword evidence="8" id="KW-0141">cGMP biosynthesis</keyword>
<keyword evidence="5" id="KW-1133">Transmembrane helix</keyword>
<evidence type="ECO:0000313" key="11">
    <source>
        <dbReference type="EMBL" id="CAD5110834.1"/>
    </source>
</evidence>